<dbReference type="Gene3D" id="2.160.20.10">
    <property type="entry name" value="Single-stranded right-handed beta-helix, Pectin lyase-like"/>
    <property type="match status" value="1"/>
</dbReference>
<comment type="caution">
    <text evidence="3">The sequence shown here is derived from an EMBL/GenBank/DDBJ whole genome shotgun (WGS) entry which is preliminary data.</text>
</comment>
<feature type="domain" description="Bacterial repeat" evidence="2">
    <location>
        <begin position="1060"/>
        <end position="1129"/>
    </location>
</feature>
<evidence type="ECO:0000259" key="1">
    <source>
        <dbReference type="Pfam" id="PF18962"/>
    </source>
</evidence>
<protein>
    <submittedName>
        <fullName evidence="3">T9SS type A sorting domain-containing protein</fullName>
    </submittedName>
</protein>
<feature type="domain" description="Bacterial repeat" evidence="2">
    <location>
        <begin position="898"/>
        <end position="960"/>
    </location>
</feature>
<dbReference type="InterPro" id="IPR012334">
    <property type="entry name" value="Pectin_lyas_fold"/>
</dbReference>
<feature type="domain" description="Bacterial repeat" evidence="2">
    <location>
        <begin position="817"/>
        <end position="868"/>
    </location>
</feature>
<dbReference type="EMBL" id="JAENRR010000053">
    <property type="protein sequence ID" value="MBK3519109.1"/>
    <property type="molecule type" value="Genomic_DNA"/>
</dbReference>
<organism evidence="3 4">
    <name type="scientific">Carboxylicivirga marina</name>
    <dbReference type="NCBI Taxonomy" id="2800988"/>
    <lineage>
        <taxon>Bacteria</taxon>
        <taxon>Pseudomonadati</taxon>
        <taxon>Bacteroidota</taxon>
        <taxon>Bacteroidia</taxon>
        <taxon>Marinilabiliales</taxon>
        <taxon>Marinilabiliaceae</taxon>
        <taxon>Carboxylicivirga</taxon>
    </lineage>
</organism>
<dbReference type="Pfam" id="PF18998">
    <property type="entry name" value="Flg_new_2"/>
    <property type="match status" value="4"/>
</dbReference>
<dbReference type="Pfam" id="PF18962">
    <property type="entry name" value="Por_Secre_tail"/>
    <property type="match status" value="1"/>
</dbReference>
<gene>
    <name evidence="3" type="ORF">JIV24_17305</name>
</gene>
<feature type="domain" description="Secretion system C-terminal sorting" evidence="1">
    <location>
        <begin position="1152"/>
        <end position="1219"/>
    </location>
</feature>
<sequence length="1221" mass="129716">MRKFYLDKKGYLILVCVMLIGLINAQERVYVTTNGSVFSNVAAHDSWANATADLSSAINAVADAGGGEVWVGAGTYHPTESYYDVDITDPSYDAVLAARSVSFIMRNGVSIIGGFNGEDNPDDRTDYDYGEDNATRLSGDIGVVDDVSDNAFHVVYGKDNTDNTAVLSDVIVVDGYANGVGRNSRGGGIQTRNGGTYNNLTIVDNTANRGAGAYAYRGGVFNNCLFWYNTAREYNGDDAIGGGIYIHLDGSRLENCFFNNNRSLDAGGAIGSSSGEIVDCIMINNQCNTKGGAIYSFFDDDGGENTNGGIYKNCLIANNTAWVDGGGIFADAAGIWINCHVVNNLSQSVAGGIYSETGAFFTNMVIWGNHCDGSPTDEVHLSGGGIYTNSAIGNLEDLTVGTDLVSLNLTNAEVGGPNFISPSIVKGRGDSSSERNENQEANWQHTIGSALTDMGTTDISSLELGDNDLANNDRVIQDRIDIGAYELPYYRTTISSTGNGSVSEVGPIDIEPGGAINLDLTPDINHQIYTFTVNGEDRLADLVEDAGVYSFTDNDVQNNLDIVIEFISLTAYEIDVSGDVGGDVSPEGITTVYEGLDFSMTLDPSNGYGLRSVLVDDVEQIDNVVDNGNGTYSFELLDIDNDHTITVDFALIHTITINLSDGGSANYSGSVEIMEGNILELEMSRLEGYKLRSFLRDLVELYNNVTNNGDGTYTYTISDVTEDMTYSATFELYHSVTVSSTTGGTVSNVGVNEVFENDDLPIEIEPELGYKFTAITLGGIDVMGDVTNNGNDTYSYNVIGLTADIDLDVVFTKFEVVNITSGAGGSVSPTGAHDILEGEELAVLITPDAGYKFTGITLDAIDVMGDVTDNGNDTYYYAVNGLTTGVELEVVFTKFEVVNITSGAGGSVSPTGAHDILEGEELAVLITPDAGCKFTGITLDAVDVMGDVTDNGNDTYSYSVNGLTTGVELEVVFTKFEVVTITSGAGGSVSPTGAHDILEGEELTVLITPDVGFKFTGLTLDAVDVMGDVTDIGNDTYSYSVNGLTTDVELEVVFTKFDVVTITYGAGGTVSPTGTHDVLEGEELDVLITPAAGYAVASITIDGVDDLAAMVDNNDDTFSYKVQNLTGSVNMDVQFSLSTSFKTNEGQRILFYPNPADSEIMSDGELTEIRIFDATGNLVKSIVDGGLAKRIAVSDLSNGVYFISYTSKTGVKGVQKLMIKH</sequence>
<dbReference type="NCBIfam" id="TIGR04183">
    <property type="entry name" value="Por_Secre_tail"/>
    <property type="match status" value="1"/>
</dbReference>
<evidence type="ECO:0000259" key="2">
    <source>
        <dbReference type="Pfam" id="PF18998"/>
    </source>
</evidence>
<dbReference type="InterPro" id="IPR026444">
    <property type="entry name" value="Secre_tail"/>
</dbReference>
<name>A0ABS1HPN7_9BACT</name>
<evidence type="ECO:0000313" key="3">
    <source>
        <dbReference type="EMBL" id="MBK3519109.1"/>
    </source>
</evidence>
<evidence type="ECO:0000313" key="4">
    <source>
        <dbReference type="Proteomes" id="UP000605676"/>
    </source>
</evidence>
<dbReference type="InterPro" id="IPR044060">
    <property type="entry name" value="Bacterial_rp_domain"/>
</dbReference>
<dbReference type="Proteomes" id="UP000605676">
    <property type="component" value="Unassembled WGS sequence"/>
</dbReference>
<proteinExistence type="predicted"/>
<feature type="domain" description="Bacterial repeat" evidence="2">
    <location>
        <begin position="979"/>
        <end position="1055"/>
    </location>
</feature>
<dbReference type="RefSeq" id="WP_200466330.1">
    <property type="nucleotide sequence ID" value="NZ_JAENRR010000053.1"/>
</dbReference>
<accession>A0ABS1HPN7</accession>
<dbReference type="SUPFAM" id="SSF51126">
    <property type="entry name" value="Pectin lyase-like"/>
    <property type="match status" value="1"/>
</dbReference>
<reference evidence="3 4" key="1">
    <citation type="submission" date="2021-01" db="EMBL/GenBank/DDBJ databases">
        <title>Carboxyliciviraga sp.nov., isolated from coastal sediments.</title>
        <authorList>
            <person name="Lu D."/>
            <person name="Zhang T."/>
        </authorList>
    </citation>
    <scope>NUCLEOTIDE SEQUENCE [LARGE SCALE GENOMIC DNA]</scope>
    <source>
        <strain evidence="3 4">N1Y132</strain>
    </source>
</reference>
<keyword evidence="4" id="KW-1185">Reference proteome</keyword>
<dbReference type="InterPro" id="IPR011050">
    <property type="entry name" value="Pectin_lyase_fold/virulence"/>
</dbReference>